<dbReference type="InterPro" id="IPR036388">
    <property type="entry name" value="WH-like_DNA-bd_sf"/>
</dbReference>
<dbReference type="Proteomes" id="UP000647017">
    <property type="component" value="Unassembled WGS sequence"/>
</dbReference>
<dbReference type="EMBL" id="BOOZ01000023">
    <property type="protein sequence ID" value="GIJ10612.1"/>
    <property type="molecule type" value="Genomic_DNA"/>
</dbReference>
<organism evidence="5 6">
    <name type="scientific">Micromonospora andamanensis</name>
    <dbReference type="NCBI Taxonomy" id="1287068"/>
    <lineage>
        <taxon>Bacteria</taxon>
        <taxon>Bacillati</taxon>
        <taxon>Actinomycetota</taxon>
        <taxon>Actinomycetes</taxon>
        <taxon>Micromonosporales</taxon>
        <taxon>Micromonosporaceae</taxon>
        <taxon>Micromonospora</taxon>
    </lineage>
</organism>
<dbReference type="SMART" id="SM00345">
    <property type="entry name" value="HTH_GNTR"/>
    <property type="match status" value="1"/>
</dbReference>
<evidence type="ECO:0000313" key="6">
    <source>
        <dbReference type="Proteomes" id="UP000647017"/>
    </source>
</evidence>
<comment type="caution">
    <text evidence="5">The sequence shown here is derived from an EMBL/GenBank/DDBJ whole genome shotgun (WGS) entry which is preliminary data.</text>
</comment>
<protein>
    <recommendedName>
        <fullName evidence="4">HTH gntR-type domain-containing protein</fullName>
    </recommendedName>
</protein>
<dbReference type="SUPFAM" id="SSF46785">
    <property type="entry name" value="Winged helix' DNA-binding domain"/>
    <property type="match status" value="1"/>
</dbReference>
<dbReference type="InterPro" id="IPR050679">
    <property type="entry name" value="Bact_HTH_transcr_reg"/>
</dbReference>
<dbReference type="CDD" id="cd07377">
    <property type="entry name" value="WHTH_GntR"/>
    <property type="match status" value="1"/>
</dbReference>
<dbReference type="PANTHER" id="PTHR44846:SF17">
    <property type="entry name" value="GNTR-FAMILY TRANSCRIPTIONAL REGULATOR"/>
    <property type="match status" value="1"/>
</dbReference>
<evidence type="ECO:0000256" key="2">
    <source>
        <dbReference type="ARBA" id="ARBA00023125"/>
    </source>
</evidence>
<feature type="domain" description="HTH gntR-type" evidence="4">
    <location>
        <begin position="23"/>
        <end position="91"/>
    </location>
</feature>
<dbReference type="Gene3D" id="1.10.10.10">
    <property type="entry name" value="Winged helix-like DNA-binding domain superfamily/Winged helix DNA-binding domain"/>
    <property type="match status" value="1"/>
</dbReference>
<dbReference type="InterPro" id="IPR036390">
    <property type="entry name" value="WH_DNA-bd_sf"/>
</dbReference>
<keyword evidence="2" id="KW-0238">DNA-binding</keyword>
<evidence type="ECO:0000313" key="5">
    <source>
        <dbReference type="EMBL" id="GIJ10612.1"/>
    </source>
</evidence>
<keyword evidence="3" id="KW-0804">Transcription</keyword>
<name>A0ABQ4HYA4_9ACTN</name>
<evidence type="ECO:0000256" key="3">
    <source>
        <dbReference type="ARBA" id="ARBA00023163"/>
    </source>
</evidence>
<evidence type="ECO:0000259" key="4">
    <source>
        <dbReference type="PROSITE" id="PS50949"/>
    </source>
</evidence>
<sequence length="93" mass="10442">MRVLGWQPERADERWPAMNHRRKPLYEQVVDDITTSIQAGTLKPGDKLPSIAQLTVQYGISNTMIKFALRILGERGLIETHQGKGSFVASPPQ</sequence>
<evidence type="ECO:0000256" key="1">
    <source>
        <dbReference type="ARBA" id="ARBA00023015"/>
    </source>
</evidence>
<keyword evidence="6" id="KW-1185">Reference proteome</keyword>
<dbReference type="InterPro" id="IPR000524">
    <property type="entry name" value="Tscrpt_reg_HTH_GntR"/>
</dbReference>
<accession>A0ABQ4HYA4</accession>
<proteinExistence type="predicted"/>
<keyword evidence="1" id="KW-0805">Transcription regulation</keyword>
<dbReference type="PANTHER" id="PTHR44846">
    <property type="entry name" value="MANNOSYL-D-GLYCERATE TRANSPORT/METABOLISM SYSTEM REPRESSOR MNGR-RELATED"/>
    <property type="match status" value="1"/>
</dbReference>
<reference evidence="5 6" key="1">
    <citation type="submission" date="2021-01" db="EMBL/GenBank/DDBJ databases">
        <title>Whole genome shotgun sequence of Verrucosispora andamanensis NBRC 109075.</title>
        <authorList>
            <person name="Komaki H."/>
            <person name="Tamura T."/>
        </authorList>
    </citation>
    <scope>NUCLEOTIDE SEQUENCE [LARGE SCALE GENOMIC DNA]</scope>
    <source>
        <strain evidence="5 6">NBRC 109075</strain>
    </source>
</reference>
<gene>
    <name evidence="5" type="ORF">Van01_38260</name>
</gene>
<dbReference type="PROSITE" id="PS50949">
    <property type="entry name" value="HTH_GNTR"/>
    <property type="match status" value="1"/>
</dbReference>
<dbReference type="Pfam" id="PF00392">
    <property type="entry name" value="GntR"/>
    <property type="match status" value="1"/>
</dbReference>